<feature type="domain" description="EF-hand" evidence="26">
    <location>
        <begin position="1137"/>
        <end position="1172"/>
    </location>
</feature>
<dbReference type="EMBL" id="KI669268">
    <property type="protein sequence ID" value="ETN68418.1"/>
    <property type="molecule type" value="Genomic_DNA"/>
</dbReference>
<dbReference type="InterPro" id="IPR001279">
    <property type="entry name" value="Metallo-B-lactamas"/>
</dbReference>
<comment type="catalytic activity">
    <reaction evidence="1">
        <text>Endonucleolytic cleavage of RNA, removing extra 3' nucleotides from tRNA precursor, generating 3' termini of tRNAs. A 3'-hydroxy group is left at the tRNA terminus and a 5'-phosphoryl group is left at the trailer molecule.</text>
        <dbReference type="EC" id="3.1.26.11"/>
    </reaction>
</comment>
<evidence type="ECO:0000256" key="7">
    <source>
        <dbReference type="ARBA" id="ARBA00012477"/>
    </source>
</evidence>
<dbReference type="PROSITE" id="PS50222">
    <property type="entry name" value="EF_HAND_2"/>
    <property type="match status" value="2"/>
</dbReference>
<dbReference type="PANTHER" id="PTHR12553:SF49">
    <property type="entry name" value="ZINC PHOSPHODIESTERASE ELAC PROTEIN 2"/>
    <property type="match status" value="1"/>
</dbReference>
<evidence type="ECO:0000256" key="13">
    <source>
        <dbReference type="ARBA" id="ARBA00022737"/>
    </source>
</evidence>
<dbReference type="KEGG" id="nai:NECAME_05606"/>
<evidence type="ECO:0000256" key="12">
    <source>
        <dbReference type="ARBA" id="ARBA00022723"/>
    </source>
</evidence>
<feature type="domain" description="Miro" evidence="27">
    <location>
        <begin position="1373"/>
        <end position="1538"/>
    </location>
</feature>
<evidence type="ECO:0000256" key="17">
    <source>
        <dbReference type="ARBA" id="ARBA00022801"/>
    </source>
</evidence>
<dbReference type="Pfam" id="PF23023">
    <property type="entry name" value="Anti-Pycsar_Apyc1"/>
    <property type="match status" value="1"/>
</dbReference>
<keyword evidence="20 25" id="KW-1133">Transmembrane helix</keyword>
<dbReference type="SUPFAM" id="SSF56281">
    <property type="entry name" value="Metallo-hydrolase/oxidoreductase"/>
    <property type="match status" value="2"/>
</dbReference>
<dbReference type="CDD" id="cd01892">
    <property type="entry name" value="Miro2"/>
    <property type="match status" value="1"/>
</dbReference>
<name>W2SFV8_NECAM</name>
<keyword evidence="10" id="KW-0819">tRNA processing</keyword>
<keyword evidence="12" id="KW-0479">Metal-binding</keyword>
<dbReference type="InterPro" id="IPR027794">
    <property type="entry name" value="tRNase_Z_dom"/>
</dbReference>
<dbReference type="GO" id="GO:0003924">
    <property type="term" value="F:GTPase activity"/>
    <property type="evidence" value="ECO:0007669"/>
    <property type="project" value="InterPro"/>
</dbReference>
<evidence type="ECO:0000313" key="28">
    <source>
        <dbReference type="EMBL" id="ETN68418.1"/>
    </source>
</evidence>
<evidence type="ECO:0000259" key="26">
    <source>
        <dbReference type="PROSITE" id="PS50222"/>
    </source>
</evidence>
<dbReference type="PANTHER" id="PTHR12553">
    <property type="entry name" value="ZINC PHOSPHODIESTERASE ELAC PROTEIN 2"/>
    <property type="match status" value="1"/>
</dbReference>
<dbReference type="Proteomes" id="UP000053676">
    <property type="component" value="Unassembled WGS sequence"/>
</dbReference>
<evidence type="ECO:0000256" key="18">
    <source>
        <dbReference type="ARBA" id="ARBA00022833"/>
    </source>
</evidence>
<evidence type="ECO:0000256" key="25">
    <source>
        <dbReference type="SAM" id="Phobius"/>
    </source>
</evidence>
<dbReference type="InterPro" id="IPR020860">
    <property type="entry name" value="MIRO_dom"/>
</dbReference>
<dbReference type="OMA" id="FTSEACE"/>
<keyword evidence="15" id="KW-0255">Endonuclease</keyword>
<dbReference type="Gene3D" id="3.60.15.10">
    <property type="entry name" value="Ribonuclease Z/Hydroxyacylglutathione hydrolase-like"/>
    <property type="match status" value="2"/>
</dbReference>
<keyword evidence="23 25" id="KW-0472">Membrane</keyword>
<comment type="function">
    <text evidence="3">Essential component of the TIM23 complex, a complex that mediates the translocation of transit peptide-containing proteins across the mitochondrial inner membrane.</text>
</comment>
<comment type="cofactor">
    <cofactor evidence="2">
        <name>Zn(2+)</name>
        <dbReference type="ChEBI" id="CHEBI:29105"/>
    </cofactor>
</comment>
<keyword evidence="11" id="KW-0540">Nuclease</keyword>
<keyword evidence="29" id="KW-1185">Reference proteome</keyword>
<dbReference type="Pfam" id="PF12706">
    <property type="entry name" value="Lactamase_B_2"/>
    <property type="match status" value="1"/>
</dbReference>
<dbReference type="InterPro" id="IPR005678">
    <property type="entry name" value="Tim17"/>
</dbReference>
<dbReference type="InterPro" id="IPR036866">
    <property type="entry name" value="RibonucZ/Hydroxyglut_hydro"/>
</dbReference>
<evidence type="ECO:0000256" key="2">
    <source>
        <dbReference type="ARBA" id="ARBA00001947"/>
    </source>
</evidence>
<evidence type="ECO:0000256" key="3">
    <source>
        <dbReference type="ARBA" id="ARBA00002959"/>
    </source>
</evidence>
<evidence type="ECO:0000256" key="11">
    <source>
        <dbReference type="ARBA" id="ARBA00022722"/>
    </source>
</evidence>
<sequence length="1574" mass="175872">MEEYTREPCPYRIGDDLGSAFAMGLVGGSIFQAFSGYKHAARGQKMLGMLREVRMRSTITGVQFAAWGGMFSTIDCCLVAIRKKEDPFNSIASGGLTGALLAIRSGPKVMAGSAILGSVILAMIEGVGLITTRWMGSMVDPTAPPPEALDDPRNLPPSKSHAEPGLQDTHTTMPFGLPSALPNLDVSMNTKLRINSLIVFSRQQIRTLFSSSLLQNNKKPNINTVDQDFLAEIERKIARNRQILRKHSLSHFKARELSSSIDNLRISMNSAQQKHREAFDAQANSVANIPAHVSIEVLSNGTCHMRPCVALRTPLKTYMFNCPEGASRFLPQLRMKALNVNDIFITRSTWDNIGGISSILLSKEFNCLSTRLHGAMNIKHFLECIRPFQDSDYGSAKYPSQVEERPYSLESYEDAALRVTYLPISAPLHDSEGLAEFLNVAYLIELKAPPRRIDPFKLIAHKVPKGPLIGKLKSGESVELLDGRRILPEDVFSDESPKEEYPRALVFECSGEAHIKAISENSVIQQFINGTKVIDHVIHLSEQNVIQLPLYSKFVSSLGEKSRHIVLNGSCPAIPGVESIYRNHRLLNQISPDLFPQLHPLEWTGLVTQGSELAVFDGIYMKAAPLQRFWMRKGGVGEEPIIADLRETTVPFTDKAIQLIGDLRRGMSYTEELQTFTSEACEYPKVSFLGTSSAVPSKYRNVSSYLLETSPTSAVLIDVGEGTYGQLRVLLGEEKCTKLLRNLHAIFVTHAHQDHMNGLYTIIERRKEAMDFSKKPYVPLVLVSNRNVLKPFKTYSLCFCDLESLVEIVDISRHPLTPPISPGPPEKRRRLPSPVLSACQNVIEQMPRPLFSEESWNIQEIKAVQVHHTRMASGFIFGVGGKRVVFSGDTKPCDLLVEEGQGADLLIHEATFEDGHEADALKKKHSTMGQAVEIGRKMKAHHVILTHFSARYPKVPELPNYLENSGNVGVAMDNLSVRFDHLPLVPKLIPIFRVLIPADVTPENVTTSIVDCSVRNEGDTYIVSELKQANVVCIVYTVSDDSTIRKVTEKWLPLLRDVYGADHEVPVILVGNKSDGPTNHTDKVLPIMEQWAEVETCVECSAKTMKNVSEIFFYAQKAVVHPTRPLYDAEEKRLTDKTRKALIRVFKICDRDNDGYLNDAELNEFQKLCFGIPLTSAAIEDVKRAVADGCPDGIVEGALSLPGFLYLNLLFIERGRHETTWTVLRKFGYEANLKLGEDYLYPRIHVNLGCSTELSPEGIQFLSALFEKHDEDKDQCLSPCELANLFSVCPTAALSKEILSAVETNQRGWITYAGYMAYWNMTTLINVSQTMEQLAYLGFAVGRSTQTRAGSVADAIKITRERKIDLTERGTTRRVFQCLVVGAKDTGKSVFMQSLVGRGLLDAMHTGKRHYPYVINRVKVKEENKYLLLREVDVLQPQDVLSSAETAADVVAFLYDISNPDSFAFCATIYQKYFYRTRTPCVIIATKVEREEVEQRWEVTPDEFCRQHELPRPIKFTEAQIGLASGPIFEQLATMAVYPHLRRVYYLHDSNLLSKITFGAALAALAGFLVFKNL</sequence>
<dbReference type="SMART" id="SM00849">
    <property type="entry name" value="Lactamase_B"/>
    <property type="match status" value="1"/>
</dbReference>
<keyword evidence="22" id="KW-0342">GTP-binding</keyword>
<evidence type="ECO:0000256" key="14">
    <source>
        <dbReference type="ARBA" id="ARBA00022741"/>
    </source>
</evidence>
<dbReference type="GO" id="GO:0005509">
    <property type="term" value="F:calcium ion binding"/>
    <property type="evidence" value="ECO:0007669"/>
    <property type="project" value="InterPro"/>
</dbReference>
<evidence type="ECO:0000256" key="5">
    <source>
        <dbReference type="ARBA" id="ARBA00007823"/>
    </source>
</evidence>
<dbReference type="Pfam" id="PF08356">
    <property type="entry name" value="EF_assoc_2"/>
    <property type="match status" value="1"/>
</dbReference>
<dbReference type="FunFam" id="3.60.15.10:FF:000135">
    <property type="entry name" value="Ribonuclease Z"/>
    <property type="match status" value="1"/>
</dbReference>
<keyword evidence="19" id="KW-0106">Calcium</keyword>
<dbReference type="EC" id="3.1.26.11" evidence="7"/>
<dbReference type="GO" id="GO:0042781">
    <property type="term" value="F:3'-tRNA processing endoribonuclease activity"/>
    <property type="evidence" value="ECO:0007669"/>
    <property type="project" value="UniProtKB-EC"/>
</dbReference>
<dbReference type="SUPFAM" id="SSF52540">
    <property type="entry name" value="P-loop containing nucleoside triphosphate hydrolases"/>
    <property type="match status" value="2"/>
</dbReference>
<comment type="similarity">
    <text evidence="6">Belongs to the mitochondrial Rho GTPase family.</text>
</comment>
<accession>W2SFV8</accession>
<dbReference type="SUPFAM" id="SSF47473">
    <property type="entry name" value="EF-hand"/>
    <property type="match status" value="1"/>
</dbReference>
<dbReference type="Gene3D" id="3.40.50.300">
    <property type="entry name" value="P-loop containing nucleotide triphosphate hydrolases"/>
    <property type="match status" value="2"/>
</dbReference>
<feature type="region of interest" description="Disordered" evidence="24">
    <location>
        <begin position="140"/>
        <end position="174"/>
    </location>
</feature>
<dbReference type="OrthoDB" id="10020961at2759"/>
<gene>
    <name evidence="28" type="ORF">NECAME_05606</name>
</gene>
<dbReference type="PROSITE" id="PS51423">
    <property type="entry name" value="MIRO"/>
    <property type="match status" value="1"/>
</dbReference>
<dbReference type="STRING" id="51031.W2SFV8"/>
<dbReference type="Pfam" id="PF08355">
    <property type="entry name" value="EF_assoc_1"/>
    <property type="match status" value="1"/>
</dbReference>
<feature type="transmembrane region" description="Helical" evidence="25">
    <location>
        <begin position="20"/>
        <end position="37"/>
    </location>
</feature>
<dbReference type="CDD" id="cd07718">
    <property type="entry name" value="RNaseZ_ELAC1_ELAC2-C-term-like_MBL-fold"/>
    <property type="match status" value="1"/>
</dbReference>
<dbReference type="FunFam" id="1.10.238.10:FF:000011">
    <property type="entry name" value="Mitochondrial Rho GTPase"/>
    <property type="match status" value="1"/>
</dbReference>
<dbReference type="GO" id="GO:0005525">
    <property type="term" value="F:GTP binding"/>
    <property type="evidence" value="ECO:0007669"/>
    <property type="project" value="UniProtKB-KW"/>
</dbReference>
<keyword evidence="14" id="KW-0547">Nucleotide-binding</keyword>
<evidence type="ECO:0000256" key="24">
    <source>
        <dbReference type="SAM" id="MobiDB-lite"/>
    </source>
</evidence>
<evidence type="ECO:0000256" key="4">
    <source>
        <dbReference type="ARBA" id="ARBA00004200"/>
    </source>
</evidence>
<evidence type="ECO:0000256" key="19">
    <source>
        <dbReference type="ARBA" id="ARBA00022837"/>
    </source>
</evidence>
<dbReference type="InterPro" id="IPR002048">
    <property type="entry name" value="EF_hand_dom"/>
</dbReference>
<dbReference type="SMART" id="SM00174">
    <property type="entry name" value="RHO"/>
    <property type="match status" value="1"/>
</dbReference>
<comment type="similarity">
    <text evidence="5">Belongs to the RNase Z family.</text>
</comment>
<dbReference type="PROSITE" id="PS00018">
    <property type="entry name" value="EF_HAND_1"/>
    <property type="match status" value="2"/>
</dbReference>
<keyword evidence="21" id="KW-0496">Mitochondrion</keyword>
<dbReference type="InterPro" id="IPR013567">
    <property type="entry name" value="EF_hand_assoc_2"/>
</dbReference>
<reference evidence="29" key="1">
    <citation type="journal article" date="2014" name="Nat. Genet.">
        <title>Genome of the human hookworm Necator americanus.</title>
        <authorList>
            <person name="Tang Y.T."/>
            <person name="Gao X."/>
            <person name="Rosa B.A."/>
            <person name="Abubucker S."/>
            <person name="Hallsworth-Pepin K."/>
            <person name="Martin J."/>
            <person name="Tyagi R."/>
            <person name="Heizer E."/>
            <person name="Zhang X."/>
            <person name="Bhonagiri-Palsikar V."/>
            <person name="Minx P."/>
            <person name="Warren W.C."/>
            <person name="Wang Q."/>
            <person name="Zhan B."/>
            <person name="Hotez P.J."/>
            <person name="Sternberg P.W."/>
            <person name="Dougall A."/>
            <person name="Gaze S.T."/>
            <person name="Mulvenna J."/>
            <person name="Sotillo J."/>
            <person name="Ranganathan S."/>
            <person name="Rabelo E.M."/>
            <person name="Wilson R.K."/>
            <person name="Felgner P.L."/>
            <person name="Bethony J."/>
            <person name="Hawdon J.M."/>
            <person name="Gasser R.B."/>
            <person name="Loukas A."/>
            <person name="Mitreva M."/>
        </authorList>
    </citation>
    <scope>NUCLEOTIDE SEQUENCE [LARGE SCALE GENOMIC DNA]</scope>
</reference>
<evidence type="ECO:0000256" key="20">
    <source>
        <dbReference type="ARBA" id="ARBA00022989"/>
    </source>
</evidence>
<dbReference type="InterPro" id="IPR013566">
    <property type="entry name" value="EF_hand_assoc_1"/>
</dbReference>
<dbReference type="GO" id="GO:0030150">
    <property type="term" value="P:protein import into mitochondrial matrix"/>
    <property type="evidence" value="ECO:0007669"/>
    <property type="project" value="InterPro"/>
</dbReference>
<organism evidence="28 29">
    <name type="scientific">Necator americanus</name>
    <name type="common">Human hookworm</name>
    <dbReference type="NCBI Taxonomy" id="51031"/>
    <lineage>
        <taxon>Eukaryota</taxon>
        <taxon>Metazoa</taxon>
        <taxon>Ecdysozoa</taxon>
        <taxon>Nematoda</taxon>
        <taxon>Chromadorea</taxon>
        <taxon>Rhabditida</taxon>
        <taxon>Rhabditina</taxon>
        <taxon>Rhabditomorpha</taxon>
        <taxon>Strongyloidea</taxon>
        <taxon>Ancylostomatidae</taxon>
        <taxon>Bunostominae</taxon>
        <taxon>Necator</taxon>
    </lineage>
</organism>
<evidence type="ECO:0000256" key="21">
    <source>
        <dbReference type="ARBA" id="ARBA00023128"/>
    </source>
</evidence>
<feature type="domain" description="EF-hand" evidence="26">
    <location>
        <begin position="1257"/>
        <end position="1292"/>
    </location>
</feature>
<evidence type="ECO:0000256" key="23">
    <source>
        <dbReference type="ARBA" id="ARBA00023136"/>
    </source>
</evidence>
<evidence type="ECO:0000313" key="29">
    <source>
        <dbReference type="Proteomes" id="UP000053676"/>
    </source>
</evidence>
<keyword evidence="18" id="KW-0862">Zinc</keyword>
<dbReference type="Pfam" id="PF13691">
    <property type="entry name" value="Lactamase_B_4"/>
    <property type="match status" value="1"/>
</dbReference>
<evidence type="ECO:0000256" key="6">
    <source>
        <dbReference type="ARBA" id="ARBA00007981"/>
    </source>
</evidence>
<protein>
    <recommendedName>
        <fullName evidence="8">Mitochondrial Rho GTPase 1</fullName>
        <ecNumber evidence="7">3.1.26.11</ecNumber>
    </recommendedName>
</protein>
<dbReference type="InterPro" id="IPR011992">
    <property type="entry name" value="EF-hand-dom_pair"/>
</dbReference>
<keyword evidence="16" id="KW-1000">Mitochondrion outer membrane</keyword>
<dbReference type="PRINTS" id="PR00449">
    <property type="entry name" value="RASTRNSFRMNG"/>
</dbReference>
<dbReference type="Pfam" id="PF02466">
    <property type="entry name" value="Tim17"/>
    <property type="match status" value="1"/>
</dbReference>
<keyword evidence="13" id="KW-0677">Repeat</keyword>
<proteinExistence type="inferred from homology"/>
<dbReference type="InterPro" id="IPR001806">
    <property type="entry name" value="Small_GTPase"/>
</dbReference>
<dbReference type="GO" id="GO:0008320">
    <property type="term" value="F:protein transmembrane transporter activity"/>
    <property type="evidence" value="ECO:0007669"/>
    <property type="project" value="InterPro"/>
</dbReference>
<evidence type="ECO:0000256" key="9">
    <source>
        <dbReference type="ARBA" id="ARBA00022692"/>
    </source>
</evidence>
<keyword evidence="17" id="KW-0378">Hydrolase</keyword>
<dbReference type="GO" id="GO:1990180">
    <property type="term" value="P:mitochondrial tRNA 3'-end processing"/>
    <property type="evidence" value="ECO:0007669"/>
    <property type="project" value="TreeGrafter"/>
</dbReference>
<dbReference type="FunFam" id="3.40.50.300:FF:000170">
    <property type="entry name" value="Mitochondrial Rho GTPase"/>
    <property type="match status" value="1"/>
</dbReference>
<dbReference type="Pfam" id="PF00071">
    <property type="entry name" value="Ras"/>
    <property type="match status" value="1"/>
</dbReference>
<evidence type="ECO:0000256" key="16">
    <source>
        <dbReference type="ARBA" id="ARBA00022787"/>
    </source>
</evidence>
<evidence type="ECO:0000259" key="27">
    <source>
        <dbReference type="PROSITE" id="PS51423"/>
    </source>
</evidence>
<dbReference type="GO" id="GO:0005744">
    <property type="term" value="C:TIM23 mitochondrial import inner membrane translocase complex"/>
    <property type="evidence" value="ECO:0007669"/>
    <property type="project" value="InterPro"/>
</dbReference>
<evidence type="ECO:0000256" key="15">
    <source>
        <dbReference type="ARBA" id="ARBA00022759"/>
    </source>
</evidence>
<keyword evidence="9 25" id="KW-0812">Transmembrane</keyword>
<dbReference type="NCBIfam" id="TIGR00980">
    <property type="entry name" value="3a0801so1tim17"/>
    <property type="match status" value="1"/>
</dbReference>
<evidence type="ECO:0000256" key="1">
    <source>
        <dbReference type="ARBA" id="ARBA00000402"/>
    </source>
</evidence>
<dbReference type="InterPro" id="IPR027417">
    <property type="entry name" value="P-loop_NTPase"/>
</dbReference>
<dbReference type="GO" id="GO:0005741">
    <property type="term" value="C:mitochondrial outer membrane"/>
    <property type="evidence" value="ECO:0007669"/>
    <property type="project" value="UniProtKB-SubCell"/>
</dbReference>
<feature type="transmembrane region" description="Helical" evidence="25">
    <location>
        <begin position="115"/>
        <end position="136"/>
    </location>
</feature>
<dbReference type="InterPro" id="IPR018247">
    <property type="entry name" value="EF_Hand_1_Ca_BS"/>
</dbReference>
<comment type="subcellular location">
    <subcellularLocation>
        <location evidence="4">Mitochondrion outer membrane</location>
        <topology evidence="4">Single-pass type IV membrane protein</topology>
    </subcellularLocation>
</comment>
<evidence type="ECO:0000256" key="22">
    <source>
        <dbReference type="ARBA" id="ARBA00023134"/>
    </source>
</evidence>
<dbReference type="InterPro" id="IPR047151">
    <property type="entry name" value="RNZ2-like"/>
</dbReference>
<dbReference type="FunFam" id="3.40.50.300:FF:000553">
    <property type="entry name" value="Mitochondrial Rho GTPase"/>
    <property type="match status" value="1"/>
</dbReference>
<evidence type="ECO:0000256" key="8">
    <source>
        <dbReference type="ARBA" id="ARBA00019119"/>
    </source>
</evidence>
<dbReference type="Gene3D" id="1.10.238.10">
    <property type="entry name" value="EF-hand"/>
    <property type="match status" value="2"/>
</dbReference>
<evidence type="ECO:0000256" key="10">
    <source>
        <dbReference type="ARBA" id="ARBA00022694"/>
    </source>
</evidence>